<dbReference type="InterPro" id="IPR032675">
    <property type="entry name" value="LRR_dom_sf"/>
</dbReference>
<organism evidence="15 16">
    <name type="scientific">Zingiber officinale</name>
    <name type="common">Ginger</name>
    <name type="synonym">Amomum zingiber</name>
    <dbReference type="NCBI Taxonomy" id="94328"/>
    <lineage>
        <taxon>Eukaryota</taxon>
        <taxon>Viridiplantae</taxon>
        <taxon>Streptophyta</taxon>
        <taxon>Embryophyta</taxon>
        <taxon>Tracheophyta</taxon>
        <taxon>Spermatophyta</taxon>
        <taxon>Magnoliopsida</taxon>
        <taxon>Liliopsida</taxon>
        <taxon>Zingiberales</taxon>
        <taxon>Zingiberaceae</taxon>
        <taxon>Zingiber</taxon>
    </lineage>
</organism>
<dbReference type="EMBL" id="JACMSC010000054">
    <property type="protein sequence ID" value="KAG6467398.1"/>
    <property type="molecule type" value="Genomic_DNA"/>
</dbReference>
<feature type="domain" description="Leucine-rich repeat-containing N-terminal plant-type" evidence="13">
    <location>
        <begin position="357"/>
        <end position="392"/>
    </location>
</feature>
<feature type="transmembrane region" description="Helical" evidence="12">
    <location>
        <begin position="337"/>
        <end position="355"/>
    </location>
</feature>
<evidence type="ECO:0000256" key="3">
    <source>
        <dbReference type="ARBA" id="ARBA00009592"/>
    </source>
</evidence>
<evidence type="ECO:0000256" key="8">
    <source>
        <dbReference type="ARBA" id="ARBA00022737"/>
    </source>
</evidence>
<dbReference type="GO" id="GO:0005886">
    <property type="term" value="C:plasma membrane"/>
    <property type="evidence" value="ECO:0007669"/>
    <property type="project" value="UniProtKB-SubCell"/>
</dbReference>
<reference evidence="15 16" key="1">
    <citation type="submission" date="2020-08" db="EMBL/GenBank/DDBJ databases">
        <title>Plant Genome Project.</title>
        <authorList>
            <person name="Zhang R.-G."/>
        </authorList>
    </citation>
    <scope>NUCLEOTIDE SEQUENCE [LARGE SCALE GENOMIC DNA]</scope>
    <source>
        <tissue evidence="15">Rhizome</tissue>
    </source>
</reference>
<dbReference type="FunFam" id="3.80.10.10:FF:000400">
    <property type="entry name" value="Nuclear pore complex protein NUP107"/>
    <property type="match status" value="1"/>
</dbReference>
<keyword evidence="10 12" id="KW-0472">Membrane</keyword>
<evidence type="ECO:0000256" key="5">
    <source>
        <dbReference type="ARBA" id="ARBA00022614"/>
    </source>
</evidence>
<proteinExistence type="inferred from homology"/>
<dbReference type="AlphaFoldDB" id="A0A8J5ELC6"/>
<dbReference type="InterPro" id="IPR046956">
    <property type="entry name" value="RLP23-like"/>
</dbReference>
<evidence type="ECO:0000256" key="10">
    <source>
        <dbReference type="ARBA" id="ARBA00023136"/>
    </source>
</evidence>
<evidence type="ECO:0000259" key="13">
    <source>
        <dbReference type="Pfam" id="PF08263"/>
    </source>
</evidence>
<evidence type="ECO:0000256" key="6">
    <source>
        <dbReference type="ARBA" id="ARBA00022692"/>
    </source>
</evidence>
<evidence type="ECO:0000259" key="14">
    <source>
        <dbReference type="Pfam" id="PF23598"/>
    </source>
</evidence>
<keyword evidence="4" id="KW-1003">Cell membrane</keyword>
<dbReference type="PANTHER" id="PTHR48063">
    <property type="entry name" value="LRR RECEPTOR-LIKE KINASE"/>
    <property type="match status" value="1"/>
</dbReference>
<keyword evidence="7" id="KW-0732">Signal</keyword>
<keyword evidence="5" id="KW-0433">Leucine-rich repeat</keyword>
<sequence length="545" mass="60533">MLVSDCSTSDHNPERYLRHREDGAEIRAREAAALGREMQRNGRRRDQTMAVGFKLGHGVGCRASPLLRVTTAAAERRNKRATEGDQVGSIFRKIIPVPIIEKPKTETGGECDTVEQATQEAQPAELSLNPSLQVLDLAHNNLFGSLPSSLGMFGSMMARQNKSKSSPLYDGHFYHKESLIITTKDSELQLTTLLSIVTSIDLSNNNISGGIPREIANLQGLHFFNLSSNYLSGNIPNEIGHMVQLESLDLSKNNLSGRIPLTISILNFLSILNLSYNNLIGKIPTGNQLQTFTNLSYIGNPELCGEPLQTRCPGDNPTIDDGLIDEEDMHKDDDHGGIWYFIGFAPGFVFGFWGFKERKALLNARSGFPDVDRRLSSWKGDECCSWERVGCNNITDISRIDLDGHPIPGSIGSLTQLQHLDLSHYSFKGEIPYQLGNLSNLRYLSLFFNKISGQIPASFAQLRNLQFLDLSMNSINGDIPENIGNLRNIQGLFLTFNLIKGVIPKSIGNLSKMSDLDHSDNRIVGAWLTRDYRQSNRIAEFGLIR</sequence>
<evidence type="ECO:0008006" key="17">
    <source>
        <dbReference type="Google" id="ProtNLM"/>
    </source>
</evidence>
<gene>
    <name evidence="15" type="ORF">ZIOFF_074781</name>
</gene>
<keyword evidence="11" id="KW-0325">Glycoprotein</keyword>
<dbReference type="Pfam" id="PF00560">
    <property type="entry name" value="LRR_1"/>
    <property type="match status" value="5"/>
</dbReference>
<feature type="domain" description="Disease resistance R13L4/SHOC-2-like LRR" evidence="14">
    <location>
        <begin position="416"/>
        <end position="518"/>
    </location>
</feature>
<keyword evidence="9 12" id="KW-1133">Transmembrane helix</keyword>
<dbReference type="InterPro" id="IPR001611">
    <property type="entry name" value="Leu-rich_rpt"/>
</dbReference>
<comment type="caution">
    <text evidence="15">The sequence shown here is derived from an EMBL/GenBank/DDBJ whole genome shotgun (WGS) entry which is preliminary data.</text>
</comment>
<dbReference type="SUPFAM" id="SSF52058">
    <property type="entry name" value="L domain-like"/>
    <property type="match status" value="2"/>
</dbReference>
<dbReference type="InterPro" id="IPR013210">
    <property type="entry name" value="LRR_N_plant-typ"/>
</dbReference>
<evidence type="ECO:0000256" key="11">
    <source>
        <dbReference type="ARBA" id="ARBA00023180"/>
    </source>
</evidence>
<dbReference type="Pfam" id="PF23598">
    <property type="entry name" value="LRR_14"/>
    <property type="match status" value="1"/>
</dbReference>
<dbReference type="PRINTS" id="PR00019">
    <property type="entry name" value="LEURICHRPT"/>
</dbReference>
<dbReference type="Proteomes" id="UP000734854">
    <property type="component" value="Unassembled WGS sequence"/>
</dbReference>
<evidence type="ECO:0000256" key="12">
    <source>
        <dbReference type="SAM" id="Phobius"/>
    </source>
</evidence>
<comment type="subcellular location">
    <subcellularLocation>
        <location evidence="1">Cell membrane</location>
    </subcellularLocation>
    <subcellularLocation>
        <location evidence="2">Membrane</location>
        <topology evidence="2">Single-pass type I membrane protein</topology>
    </subcellularLocation>
</comment>
<evidence type="ECO:0000256" key="7">
    <source>
        <dbReference type="ARBA" id="ARBA00022729"/>
    </source>
</evidence>
<dbReference type="Pfam" id="PF08263">
    <property type="entry name" value="LRRNT_2"/>
    <property type="match status" value="1"/>
</dbReference>
<dbReference type="InterPro" id="IPR055414">
    <property type="entry name" value="LRR_R13L4/SHOC2-like"/>
</dbReference>
<evidence type="ECO:0000256" key="4">
    <source>
        <dbReference type="ARBA" id="ARBA00022475"/>
    </source>
</evidence>
<dbReference type="FunFam" id="3.80.10.10:FF:000213">
    <property type="entry name" value="Tyrosine-sulfated glycopeptide receptor 1"/>
    <property type="match status" value="1"/>
</dbReference>
<dbReference type="Gene3D" id="3.80.10.10">
    <property type="entry name" value="Ribonuclease Inhibitor"/>
    <property type="match status" value="2"/>
</dbReference>
<evidence type="ECO:0000313" key="16">
    <source>
        <dbReference type="Proteomes" id="UP000734854"/>
    </source>
</evidence>
<dbReference type="PANTHER" id="PTHR48063:SF112">
    <property type="entry name" value="RECEPTOR LIKE PROTEIN 30-LIKE"/>
    <property type="match status" value="1"/>
</dbReference>
<evidence type="ECO:0000256" key="2">
    <source>
        <dbReference type="ARBA" id="ARBA00004479"/>
    </source>
</evidence>
<accession>A0A8J5ELC6</accession>
<comment type="similarity">
    <text evidence="3">Belongs to the RLP family.</text>
</comment>
<evidence type="ECO:0000256" key="9">
    <source>
        <dbReference type="ARBA" id="ARBA00022989"/>
    </source>
</evidence>
<keyword evidence="8" id="KW-0677">Repeat</keyword>
<evidence type="ECO:0000313" key="15">
    <source>
        <dbReference type="EMBL" id="KAG6467398.1"/>
    </source>
</evidence>
<name>A0A8J5ELC6_ZINOF</name>
<protein>
    <recommendedName>
        <fullName evidence="17">Leucine-rich repeat-containing N-terminal plant-type domain-containing protein</fullName>
    </recommendedName>
</protein>
<keyword evidence="16" id="KW-1185">Reference proteome</keyword>
<keyword evidence="6 12" id="KW-0812">Transmembrane</keyword>
<evidence type="ECO:0000256" key="1">
    <source>
        <dbReference type="ARBA" id="ARBA00004236"/>
    </source>
</evidence>